<sequence>MAQDCRTAEFSFLVPDDWKDRRVIAWSSQPRPGQAVVPNILATYDRLPTDKTIEAFVDAQAADLARQAKKFSLIGRREVLIDGRRGLEILFRWDAGSGLLRQRQIYVPLDDGRLITLVNTALDSEFEAVDPLFLDMLSGFKWL</sequence>
<gene>
    <name evidence="1" type="ORF">MZV50_15220</name>
</gene>
<dbReference type="Pfam" id="PF08786">
    <property type="entry name" value="DcrB"/>
    <property type="match status" value="1"/>
</dbReference>
<dbReference type="InterPro" id="IPR014894">
    <property type="entry name" value="DcrB/EagT6"/>
</dbReference>
<evidence type="ECO:0000313" key="2">
    <source>
        <dbReference type="Proteomes" id="UP001057520"/>
    </source>
</evidence>
<evidence type="ECO:0000313" key="1">
    <source>
        <dbReference type="EMBL" id="USQ93966.1"/>
    </source>
</evidence>
<keyword evidence="2" id="KW-1185">Reference proteome</keyword>
<dbReference type="InterPro" id="IPR016123">
    <property type="entry name" value="Mog1/PsbP_a/b/a-sand"/>
</dbReference>
<dbReference type="EMBL" id="CP096040">
    <property type="protein sequence ID" value="USQ93966.1"/>
    <property type="molecule type" value="Genomic_DNA"/>
</dbReference>
<dbReference type="Gene3D" id="3.40.1000.10">
    <property type="entry name" value="Mog1/PsbP, alpha/beta/alpha sandwich"/>
    <property type="match status" value="1"/>
</dbReference>
<dbReference type="SUPFAM" id="SSF55724">
    <property type="entry name" value="Mog1p/PsbP-like"/>
    <property type="match status" value="1"/>
</dbReference>
<name>A0ABY4ZPS2_9CAUL</name>
<reference evidence="1 2" key="1">
    <citation type="submission" date="2022-04" db="EMBL/GenBank/DDBJ databases">
        <title>Genome sequence of soybean root-associated Caulobacter segnis RL271.</title>
        <authorList>
            <person name="Longley R."/>
            <person name="Bonito G."/>
            <person name="Trigodet F."/>
            <person name="Crosson S."/>
            <person name="Fiebig A."/>
        </authorList>
    </citation>
    <scope>NUCLEOTIDE SEQUENCE [LARGE SCALE GENOMIC DNA]</scope>
    <source>
        <strain evidence="1 2">RL271</strain>
    </source>
</reference>
<protein>
    <submittedName>
        <fullName evidence="1">DUF1795 domain-containing protein</fullName>
    </submittedName>
</protein>
<organism evidence="1 2">
    <name type="scientific">Caulobacter segnis</name>
    <dbReference type="NCBI Taxonomy" id="88688"/>
    <lineage>
        <taxon>Bacteria</taxon>
        <taxon>Pseudomonadati</taxon>
        <taxon>Pseudomonadota</taxon>
        <taxon>Alphaproteobacteria</taxon>
        <taxon>Caulobacterales</taxon>
        <taxon>Caulobacteraceae</taxon>
        <taxon>Caulobacter</taxon>
    </lineage>
</organism>
<dbReference type="Proteomes" id="UP001057520">
    <property type="component" value="Chromosome"/>
</dbReference>
<accession>A0ABY4ZPS2</accession>
<proteinExistence type="predicted"/>